<reference evidence="1" key="1">
    <citation type="journal article" date="2021" name="New Phytol.">
        <title>Evolutionary innovations through gain and loss of genes in the ectomycorrhizal Boletales.</title>
        <authorList>
            <person name="Wu G."/>
            <person name="Miyauchi S."/>
            <person name="Morin E."/>
            <person name="Kuo A."/>
            <person name="Drula E."/>
            <person name="Varga T."/>
            <person name="Kohler A."/>
            <person name="Feng B."/>
            <person name="Cao Y."/>
            <person name="Lipzen A."/>
            <person name="Daum C."/>
            <person name="Hundley H."/>
            <person name="Pangilinan J."/>
            <person name="Johnson J."/>
            <person name="Barry K."/>
            <person name="LaButti K."/>
            <person name="Ng V."/>
            <person name="Ahrendt S."/>
            <person name="Min B."/>
            <person name="Choi I.G."/>
            <person name="Park H."/>
            <person name="Plett J.M."/>
            <person name="Magnuson J."/>
            <person name="Spatafora J.W."/>
            <person name="Nagy L.G."/>
            <person name="Henrissat B."/>
            <person name="Grigoriev I.V."/>
            <person name="Yang Z.L."/>
            <person name="Xu J."/>
            <person name="Martin F.M."/>
        </authorList>
    </citation>
    <scope>NUCLEOTIDE SEQUENCE</scope>
    <source>
        <strain evidence="1">ATCC 28755</strain>
    </source>
</reference>
<organism evidence="1 2">
    <name type="scientific">Hygrophoropsis aurantiaca</name>
    <dbReference type="NCBI Taxonomy" id="72124"/>
    <lineage>
        <taxon>Eukaryota</taxon>
        <taxon>Fungi</taxon>
        <taxon>Dikarya</taxon>
        <taxon>Basidiomycota</taxon>
        <taxon>Agaricomycotina</taxon>
        <taxon>Agaricomycetes</taxon>
        <taxon>Agaricomycetidae</taxon>
        <taxon>Boletales</taxon>
        <taxon>Coniophorineae</taxon>
        <taxon>Hygrophoropsidaceae</taxon>
        <taxon>Hygrophoropsis</taxon>
    </lineage>
</organism>
<comment type="caution">
    <text evidence="1">The sequence shown here is derived from an EMBL/GenBank/DDBJ whole genome shotgun (WGS) entry which is preliminary data.</text>
</comment>
<proteinExistence type="predicted"/>
<gene>
    <name evidence="1" type="ORF">BJ138DRAFT_1231965</name>
</gene>
<evidence type="ECO:0000313" key="1">
    <source>
        <dbReference type="EMBL" id="KAH7905141.1"/>
    </source>
</evidence>
<keyword evidence="2" id="KW-1185">Reference proteome</keyword>
<protein>
    <submittedName>
        <fullName evidence="1">Uncharacterized protein</fullName>
    </submittedName>
</protein>
<evidence type="ECO:0000313" key="2">
    <source>
        <dbReference type="Proteomes" id="UP000790377"/>
    </source>
</evidence>
<accession>A0ACB7ZVN8</accession>
<dbReference type="EMBL" id="MU268262">
    <property type="protein sequence ID" value="KAH7905141.1"/>
    <property type="molecule type" value="Genomic_DNA"/>
</dbReference>
<dbReference type="Proteomes" id="UP000790377">
    <property type="component" value="Unassembled WGS sequence"/>
</dbReference>
<sequence>MESAQHAIPVTLQNVLSISTQRPTLIISGVSSPQLPQVSSWGSFDWQYLAPYEERDTFLSTDAGLAWNIIRRDAHQYELGDSGSILVIGNDETVTNHVRFIQSLWGTHPNRSFNPDTDPMPMRRTAEPETISDAASHQRLLDHRKDDPVRFSVLPRPSHPLTALA</sequence>
<name>A0ACB7ZVN8_9AGAM</name>